<protein>
    <submittedName>
        <fullName evidence="2">Bacitracin transport system permease protein</fullName>
    </submittedName>
</protein>
<feature type="transmembrane region" description="Helical" evidence="1">
    <location>
        <begin position="107"/>
        <end position="133"/>
    </location>
</feature>
<dbReference type="STRING" id="1045775.SAMN05216378_3152"/>
<feature type="transmembrane region" description="Helical" evidence="1">
    <location>
        <begin position="58"/>
        <end position="79"/>
    </location>
</feature>
<reference evidence="3" key="1">
    <citation type="submission" date="2016-10" db="EMBL/GenBank/DDBJ databases">
        <authorList>
            <person name="Varghese N."/>
            <person name="Submissions S."/>
        </authorList>
    </citation>
    <scope>NUCLEOTIDE SEQUENCE [LARGE SCALE GENOMIC DNA]</scope>
    <source>
        <strain evidence="3">CGMCC 1.10784</strain>
    </source>
</reference>
<dbReference type="PANTHER" id="PTHR37305:SF1">
    <property type="entry name" value="MEMBRANE PROTEIN"/>
    <property type="match status" value="1"/>
</dbReference>
<feature type="transmembrane region" description="Helical" evidence="1">
    <location>
        <begin position="218"/>
        <end position="239"/>
    </location>
</feature>
<evidence type="ECO:0000313" key="3">
    <source>
        <dbReference type="Proteomes" id="UP000198855"/>
    </source>
</evidence>
<keyword evidence="1" id="KW-1133">Transmembrane helix</keyword>
<feature type="transmembrane region" description="Helical" evidence="1">
    <location>
        <begin position="172"/>
        <end position="190"/>
    </location>
</feature>
<dbReference type="Pfam" id="PF12730">
    <property type="entry name" value="ABC2_membrane_4"/>
    <property type="match status" value="1"/>
</dbReference>
<dbReference type="AlphaFoldDB" id="A0A1I2ALS5"/>
<dbReference type="RefSeq" id="WP_091186758.1">
    <property type="nucleotide sequence ID" value="NZ_FOMT01000003.1"/>
</dbReference>
<feature type="transmembrane region" description="Helical" evidence="1">
    <location>
        <begin position="18"/>
        <end position="38"/>
    </location>
</feature>
<dbReference type="PANTHER" id="PTHR37305">
    <property type="entry name" value="INTEGRAL MEMBRANE PROTEIN-RELATED"/>
    <property type="match status" value="1"/>
</dbReference>
<name>A0A1I2ALS5_9BACL</name>
<sequence>MVDLLSTELLKLKRSKMLVLSLAGAALAPFFVVLAFYIDLLKMSKTDNAIFEALFYNTSMYTILLMAVPLYSVVIAYLFGREYIEDTLKNLLTIPVTRTSIILSKMLLLLLWIYLLTLEAWVVTFVFGLLLQFKGLTMDLMLDSLIEYMIGATLLAVLSTPIVLIVTIMKSYVPAIIASIAITLVNLLVFNSDYRALNPWSAVFDIAHDSLSSVYPAAVTYSIIALTSITGLVITLIYFRKVDIH</sequence>
<accession>A0A1I2ALS5</accession>
<dbReference type="Proteomes" id="UP000198855">
    <property type="component" value="Unassembled WGS sequence"/>
</dbReference>
<keyword evidence="1" id="KW-0812">Transmembrane</keyword>
<keyword evidence="3" id="KW-1185">Reference proteome</keyword>
<gene>
    <name evidence="2" type="ORF">SAMN05216378_3152</name>
</gene>
<organism evidence="2 3">
    <name type="scientific">Paenibacillus catalpae</name>
    <dbReference type="NCBI Taxonomy" id="1045775"/>
    <lineage>
        <taxon>Bacteria</taxon>
        <taxon>Bacillati</taxon>
        <taxon>Bacillota</taxon>
        <taxon>Bacilli</taxon>
        <taxon>Bacillales</taxon>
        <taxon>Paenibacillaceae</taxon>
        <taxon>Paenibacillus</taxon>
    </lineage>
</organism>
<keyword evidence="1" id="KW-0472">Membrane</keyword>
<dbReference type="EMBL" id="FOMT01000003">
    <property type="protein sequence ID" value="SFE44862.1"/>
    <property type="molecule type" value="Genomic_DNA"/>
</dbReference>
<feature type="transmembrane region" description="Helical" evidence="1">
    <location>
        <begin position="145"/>
        <end position="165"/>
    </location>
</feature>
<proteinExistence type="predicted"/>
<evidence type="ECO:0000256" key="1">
    <source>
        <dbReference type="SAM" id="Phobius"/>
    </source>
</evidence>
<dbReference type="OrthoDB" id="4336274at2"/>
<evidence type="ECO:0000313" key="2">
    <source>
        <dbReference type="EMBL" id="SFE44862.1"/>
    </source>
</evidence>